<dbReference type="InterPro" id="IPR000863">
    <property type="entry name" value="Sulfotransferase_dom"/>
</dbReference>
<gene>
    <name evidence="7" type="ORF">HPG69_001417</name>
</gene>
<evidence type="ECO:0000256" key="3">
    <source>
        <dbReference type="ARBA" id="ARBA00048219"/>
    </source>
</evidence>
<evidence type="ECO:0000256" key="4">
    <source>
        <dbReference type="RuleBase" id="RU361155"/>
    </source>
</evidence>
<evidence type="ECO:0000259" key="6">
    <source>
        <dbReference type="Pfam" id="PF00685"/>
    </source>
</evidence>
<dbReference type="InterPro" id="IPR027417">
    <property type="entry name" value="P-loop_NTPase"/>
</dbReference>
<name>A0A7J7FFM9_DICBM</name>
<evidence type="ECO:0000313" key="8">
    <source>
        <dbReference type="Proteomes" id="UP000551758"/>
    </source>
</evidence>
<keyword evidence="8" id="KW-1185">Reference proteome</keyword>
<evidence type="ECO:0000256" key="1">
    <source>
        <dbReference type="ARBA" id="ARBA00005771"/>
    </source>
</evidence>
<dbReference type="GO" id="GO:0008146">
    <property type="term" value="F:sulfotransferase activity"/>
    <property type="evidence" value="ECO:0007669"/>
    <property type="project" value="InterPro"/>
</dbReference>
<organism evidence="7 8">
    <name type="scientific">Diceros bicornis minor</name>
    <name type="common">South-central black rhinoceros</name>
    <dbReference type="NCBI Taxonomy" id="77932"/>
    <lineage>
        <taxon>Eukaryota</taxon>
        <taxon>Metazoa</taxon>
        <taxon>Chordata</taxon>
        <taxon>Craniata</taxon>
        <taxon>Vertebrata</taxon>
        <taxon>Euteleostomi</taxon>
        <taxon>Mammalia</taxon>
        <taxon>Eutheria</taxon>
        <taxon>Laurasiatheria</taxon>
        <taxon>Perissodactyla</taxon>
        <taxon>Rhinocerotidae</taxon>
        <taxon>Diceros</taxon>
    </lineage>
</organism>
<comment type="caution">
    <text evidence="7">The sequence shown here is derived from an EMBL/GenBank/DDBJ whole genome shotgun (WGS) entry which is preliminary data.</text>
</comment>
<dbReference type="EMBL" id="JACDTQ010000745">
    <property type="protein sequence ID" value="KAF5926787.1"/>
    <property type="molecule type" value="Genomic_DNA"/>
</dbReference>
<sequence length="197" mass="22925">MDSSKSSCSAYFGKIHGILLYKDLIKYWDDVEAFEVRPDDIVIATHPKSGTAWVSEIVDMMYKESDAEKCKEAAIFNLILYLEYRKEEMMNGVDVHGVRKETVSKSGNKYYVFYTMKIYAIACVWNSMIYLCQNAKDVVVSFYYFFLMVAAHPYPGPFQEFVNDTRQMASLSKNFCCLFWFIIFSDPKLKHRSSRSP</sequence>
<dbReference type="SUPFAM" id="SSF52540">
    <property type="entry name" value="P-loop containing nucleoside triphosphate hydrolases"/>
    <property type="match status" value="1"/>
</dbReference>
<comment type="similarity">
    <text evidence="1 4">Belongs to the sulfotransferase 1 family.</text>
</comment>
<evidence type="ECO:0000256" key="5">
    <source>
        <dbReference type="SAM" id="Phobius"/>
    </source>
</evidence>
<dbReference type="PANTHER" id="PTHR11783">
    <property type="entry name" value="SULFOTRANSFERASE SULT"/>
    <property type="match status" value="1"/>
</dbReference>
<protein>
    <recommendedName>
        <fullName evidence="4">Sulfotransferase</fullName>
        <ecNumber evidence="4">2.8.2.-</ecNumber>
    </recommendedName>
</protein>
<dbReference type="EC" id="2.8.2.-" evidence="4"/>
<dbReference type="AlphaFoldDB" id="A0A7J7FFM9"/>
<proteinExistence type="inferred from homology"/>
<keyword evidence="5" id="KW-0812">Transmembrane</keyword>
<evidence type="ECO:0000313" key="7">
    <source>
        <dbReference type="EMBL" id="KAF5926787.1"/>
    </source>
</evidence>
<dbReference type="Gene3D" id="3.40.50.300">
    <property type="entry name" value="P-loop containing nucleotide triphosphate hydrolases"/>
    <property type="match status" value="1"/>
</dbReference>
<feature type="domain" description="Sulfotransferase" evidence="6">
    <location>
        <begin position="38"/>
        <end position="164"/>
    </location>
</feature>
<feature type="transmembrane region" description="Helical" evidence="5">
    <location>
        <begin position="111"/>
        <end position="131"/>
    </location>
</feature>
<feature type="transmembrane region" description="Helical" evidence="5">
    <location>
        <begin position="138"/>
        <end position="155"/>
    </location>
</feature>
<accession>A0A7J7FFM9</accession>
<keyword evidence="5" id="KW-0472">Membrane</keyword>
<dbReference type="Pfam" id="PF00685">
    <property type="entry name" value="Sulfotransfer_1"/>
    <property type="match status" value="1"/>
</dbReference>
<dbReference type="Proteomes" id="UP000551758">
    <property type="component" value="Unassembled WGS sequence"/>
</dbReference>
<reference evidence="7 8" key="1">
    <citation type="journal article" date="2020" name="Mol. Biol. Evol.">
        <title>Interspecific Gene Flow and the Evolution of Specialization in Black and White Rhinoceros.</title>
        <authorList>
            <person name="Moodley Y."/>
            <person name="Westbury M.V."/>
            <person name="Russo I.M."/>
            <person name="Gopalakrishnan S."/>
            <person name="Rakotoarivelo A."/>
            <person name="Olsen R.A."/>
            <person name="Prost S."/>
            <person name="Tunstall T."/>
            <person name="Ryder O.A."/>
            <person name="Dalen L."/>
            <person name="Bruford M.W."/>
        </authorList>
    </citation>
    <scope>NUCLEOTIDE SEQUENCE [LARGE SCALE GENOMIC DNA]</scope>
    <source>
        <strain evidence="7">SBR-YM</strain>
        <tissue evidence="7">Skin</tissue>
    </source>
</reference>
<comment type="catalytic activity">
    <reaction evidence="3">
        <text>4-ethylphenol + 3'-phosphoadenylyl sulfate = 4-ethylphenyl sulfate + adenosine 3',5'-bisphosphate + H(+)</text>
        <dbReference type="Rhea" id="RHEA:70607"/>
        <dbReference type="ChEBI" id="CHEBI:15378"/>
        <dbReference type="ChEBI" id="CHEBI:49584"/>
        <dbReference type="ChEBI" id="CHEBI:58339"/>
        <dbReference type="ChEBI" id="CHEBI:58343"/>
        <dbReference type="ChEBI" id="CHEBI:133681"/>
    </reaction>
    <physiologicalReaction direction="left-to-right" evidence="3">
        <dbReference type="Rhea" id="RHEA:70608"/>
    </physiologicalReaction>
</comment>
<keyword evidence="5" id="KW-1133">Transmembrane helix</keyword>
<evidence type="ECO:0000256" key="2">
    <source>
        <dbReference type="ARBA" id="ARBA00022679"/>
    </source>
</evidence>
<keyword evidence="2 4" id="KW-0808">Transferase</keyword>